<reference evidence="2" key="1">
    <citation type="journal article" date="2019" name="Int. J. Syst. Evol. Microbiol.">
        <title>The Global Catalogue of Microorganisms (GCM) 10K type strain sequencing project: providing services to taxonomists for standard genome sequencing and annotation.</title>
        <authorList>
            <consortium name="The Broad Institute Genomics Platform"/>
            <consortium name="The Broad Institute Genome Sequencing Center for Infectious Disease"/>
            <person name="Wu L."/>
            <person name="Ma J."/>
        </authorList>
    </citation>
    <scope>NUCLEOTIDE SEQUENCE [LARGE SCALE GENOMIC DNA]</scope>
    <source>
        <strain evidence="2">JCM 17656</strain>
    </source>
</reference>
<name>A0ABP6Z4K4_9ACTN</name>
<organism evidence="1 2">
    <name type="scientific">Streptomyces osmaniensis</name>
    <dbReference type="NCBI Taxonomy" id="593134"/>
    <lineage>
        <taxon>Bacteria</taxon>
        <taxon>Bacillati</taxon>
        <taxon>Actinomycetota</taxon>
        <taxon>Actinomycetes</taxon>
        <taxon>Kitasatosporales</taxon>
        <taxon>Streptomycetaceae</taxon>
        <taxon>Streptomyces</taxon>
    </lineage>
</organism>
<evidence type="ECO:0000313" key="1">
    <source>
        <dbReference type="EMBL" id="GAA3598042.1"/>
    </source>
</evidence>
<proteinExistence type="predicted"/>
<dbReference type="EMBL" id="BAABCE010000053">
    <property type="protein sequence ID" value="GAA3598042.1"/>
    <property type="molecule type" value="Genomic_DNA"/>
</dbReference>
<keyword evidence="2" id="KW-1185">Reference proteome</keyword>
<sequence>MMAPSRPPKQLATPRLTLLALRRHSHCAAITEREAVDEPIAESAAEAVSDEQLVAMLVDRPAVTGCSWPGSVVCCSS</sequence>
<gene>
    <name evidence="1" type="ORF">GCM10022295_93000</name>
</gene>
<evidence type="ECO:0000313" key="2">
    <source>
        <dbReference type="Proteomes" id="UP001500707"/>
    </source>
</evidence>
<protein>
    <submittedName>
        <fullName evidence="1">Uncharacterized protein</fullName>
    </submittedName>
</protein>
<comment type="caution">
    <text evidence="1">The sequence shown here is derived from an EMBL/GenBank/DDBJ whole genome shotgun (WGS) entry which is preliminary data.</text>
</comment>
<dbReference type="Proteomes" id="UP001500707">
    <property type="component" value="Unassembled WGS sequence"/>
</dbReference>
<accession>A0ABP6Z4K4</accession>